<keyword evidence="9 18" id="KW-0630">Potassium</keyword>
<dbReference type="OrthoDB" id="9806925at2"/>
<keyword evidence="10 17" id="KW-0520">NAD</keyword>
<evidence type="ECO:0000313" key="22">
    <source>
        <dbReference type="EMBL" id="QEX22378.1"/>
    </source>
</evidence>
<feature type="binding site" evidence="17">
    <location>
        <position position="324"/>
    </location>
    <ligand>
        <name>(6S)-NADPHX</name>
        <dbReference type="ChEBI" id="CHEBI:64076"/>
    </ligand>
</feature>
<feature type="binding site" evidence="17">
    <location>
        <begin position="410"/>
        <end position="414"/>
    </location>
    <ligand>
        <name>AMP</name>
        <dbReference type="ChEBI" id="CHEBI:456215"/>
    </ligand>
</feature>
<dbReference type="InterPro" id="IPR004443">
    <property type="entry name" value="YjeF_N_dom"/>
</dbReference>
<dbReference type="Proteomes" id="UP000325797">
    <property type="component" value="Chromosome"/>
</dbReference>
<evidence type="ECO:0000256" key="9">
    <source>
        <dbReference type="ARBA" id="ARBA00022958"/>
    </source>
</evidence>
<keyword evidence="6 17" id="KW-0547">Nucleotide-binding</keyword>
<evidence type="ECO:0000256" key="16">
    <source>
        <dbReference type="ARBA" id="ARBA00049209"/>
    </source>
</evidence>
<comment type="similarity">
    <text evidence="17">Belongs to the NnrD/CARKD family.</text>
</comment>
<dbReference type="AlphaFoldDB" id="A0A5J6MXH6"/>
<feature type="binding site" evidence="18">
    <location>
        <begin position="67"/>
        <end position="71"/>
    </location>
    <ligand>
        <name>(6S)-NADPHX</name>
        <dbReference type="ChEBI" id="CHEBI:64076"/>
    </ligand>
</feature>
<keyword evidence="12 17" id="KW-0456">Lyase</keyword>
<comment type="similarity">
    <text evidence="18">Belongs to the NnrE/AIBP family.</text>
</comment>
<dbReference type="Gene3D" id="3.40.50.10260">
    <property type="entry name" value="YjeF N-terminal domain"/>
    <property type="match status" value="1"/>
</dbReference>
<comment type="similarity">
    <text evidence="4 19">In the C-terminal section; belongs to the NnrD/CARKD family.</text>
</comment>
<comment type="caution">
    <text evidence="18">Lacks conserved residue(s) required for the propagation of feature annotation.</text>
</comment>
<comment type="catalytic activity">
    <reaction evidence="2 18 19">
        <text>(6R)-NADPHX = (6S)-NADPHX</text>
        <dbReference type="Rhea" id="RHEA:32227"/>
        <dbReference type="ChEBI" id="CHEBI:64076"/>
        <dbReference type="ChEBI" id="CHEBI:64077"/>
        <dbReference type="EC" id="5.1.99.6"/>
    </reaction>
</comment>
<keyword evidence="13" id="KW-0511">Multifunctional enzyme</keyword>
<dbReference type="PROSITE" id="PS51383">
    <property type="entry name" value="YJEF_C_3"/>
    <property type="match status" value="1"/>
</dbReference>
<comment type="function">
    <text evidence="18">Catalyzes the epimerization of the S- and R-forms of NAD(P)HX, a damaged form of NAD(P)H that is a result of enzymatic or heat-dependent hydration. This is a prerequisite for the S-specific NAD(P)H-hydrate dehydratase to allow the repair of both epimers of NAD(P)HX.</text>
</comment>
<dbReference type="HAMAP" id="MF_01965">
    <property type="entry name" value="NADHX_dehydratase"/>
    <property type="match status" value="1"/>
</dbReference>
<dbReference type="GO" id="GO:0046872">
    <property type="term" value="F:metal ion binding"/>
    <property type="evidence" value="ECO:0007669"/>
    <property type="project" value="UniProtKB-UniRule"/>
</dbReference>
<comment type="catalytic activity">
    <reaction evidence="15 17 19">
        <text>(6S)-NADHX + ADP = AMP + phosphate + NADH + H(+)</text>
        <dbReference type="Rhea" id="RHEA:32223"/>
        <dbReference type="ChEBI" id="CHEBI:15378"/>
        <dbReference type="ChEBI" id="CHEBI:43474"/>
        <dbReference type="ChEBI" id="CHEBI:57945"/>
        <dbReference type="ChEBI" id="CHEBI:64074"/>
        <dbReference type="ChEBI" id="CHEBI:456215"/>
        <dbReference type="ChEBI" id="CHEBI:456216"/>
        <dbReference type="EC" id="4.2.1.136"/>
    </reaction>
</comment>
<evidence type="ECO:0000256" key="3">
    <source>
        <dbReference type="ARBA" id="ARBA00006001"/>
    </source>
</evidence>
<feature type="binding site" evidence="17">
    <location>
        <position position="440"/>
    </location>
    <ligand>
        <name>(6S)-NADPHX</name>
        <dbReference type="ChEBI" id="CHEBI:64076"/>
    </ligand>
</feature>
<dbReference type="PANTHER" id="PTHR12592:SF0">
    <property type="entry name" value="ATP-DEPENDENT (S)-NAD(P)H-HYDRATE DEHYDRATASE"/>
    <property type="match status" value="1"/>
</dbReference>
<dbReference type="SUPFAM" id="SSF53613">
    <property type="entry name" value="Ribokinase-like"/>
    <property type="match status" value="1"/>
</dbReference>
<feature type="binding site" evidence="17">
    <location>
        <position position="439"/>
    </location>
    <ligand>
        <name>AMP</name>
        <dbReference type="ChEBI" id="CHEBI:456215"/>
    </ligand>
</feature>
<feature type="binding site" evidence="18">
    <location>
        <begin position="131"/>
        <end position="137"/>
    </location>
    <ligand>
        <name>(6S)-NADPHX</name>
        <dbReference type="ChEBI" id="CHEBI:64076"/>
    </ligand>
</feature>
<evidence type="ECO:0000256" key="6">
    <source>
        <dbReference type="ARBA" id="ARBA00022741"/>
    </source>
</evidence>
<dbReference type="PANTHER" id="PTHR12592">
    <property type="entry name" value="ATP-DEPENDENT (S)-NAD(P)H-HYDRATE DEHYDRATASE FAMILY MEMBER"/>
    <property type="match status" value="1"/>
</dbReference>
<feature type="binding site" evidence="17">
    <location>
        <position position="261"/>
    </location>
    <ligand>
        <name>(6S)-NADPHX</name>
        <dbReference type="ChEBI" id="CHEBI:64076"/>
    </ligand>
</feature>
<evidence type="ECO:0000256" key="19">
    <source>
        <dbReference type="PIRNR" id="PIRNR017184"/>
    </source>
</evidence>
<evidence type="ECO:0000256" key="12">
    <source>
        <dbReference type="ARBA" id="ARBA00023239"/>
    </source>
</evidence>
<dbReference type="PIRSF" id="PIRSF017184">
    <property type="entry name" value="Nnr"/>
    <property type="match status" value="1"/>
</dbReference>
<evidence type="ECO:0000256" key="1">
    <source>
        <dbReference type="ARBA" id="ARBA00000013"/>
    </source>
</evidence>
<dbReference type="Pfam" id="PF03853">
    <property type="entry name" value="YjeF_N"/>
    <property type="match status" value="1"/>
</dbReference>
<dbReference type="InterPro" id="IPR000631">
    <property type="entry name" value="CARKD"/>
</dbReference>
<dbReference type="SUPFAM" id="SSF64153">
    <property type="entry name" value="YjeF N-terminal domain-like"/>
    <property type="match status" value="1"/>
</dbReference>
<organism evidence="22 23">
    <name type="scientific">Hypericibacter adhaerens</name>
    <dbReference type="NCBI Taxonomy" id="2602016"/>
    <lineage>
        <taxon>Bacteria</taxon>
        <taxon>Pseudomonadati</taxon>
        <taxon>Pseudomonadota</taxon>
        <taxon>Alphaproteobacteria</taxon>
        <taxon>Rhodospirillales</taxon>
        <taxon>Dongiaceae</taxon>
        <taxon>Hypericibacter</taxon>
    </lineage>
</organism>
<feature type="domain" description="YjeF N-terminal" evidence="21">
    <location>
        <begin position="21"/>
        <end position="217"/>
    </location>
</feature>
<feature type="binding site" evidence="18">
    <location>
        <position position="163"/>
    </location>
    <ligand>
        <name>K(+)</name>
        <dbReference type="ChEBI" id="CHEBI:29103"/>
    </ligand>
</feature>
<dbReference type="EC" id="4.2.1.136" evidence="19"/>
<evidence type="ECO:0000256" key="15">
    <source>
        <dbReference type="ARBA" id="ARBA00048238"/>
    </source>
</evidence>
<dbReference type="GO" id="GO:0005524">
    <property type="term" value="F:ATP binding"/>
    <property type="evidence" value="ECO:0007669"/>
    <property type="project" value="UniProtKB-UniRule"/>
</dbReference>
<keyword evidence="5 18" id="KW-0479">Metal-binding</keyword>
<dbReference type="NCBIfam" id="TIGR00196">
    <property type="entry name" value="yjeF_cterm"/>
    <property type="match status" value="1"/>
</dbReference>
<feature type="binding site" evidence="17">
    <location>
        <position position="375"/>
    </location>
    <ligand>
        <name>(6S)-NADPHX</name>
        <dbReference type="ChEBI" id="CHEBI:64076"/>
    </ligand>
</feature>
<feature type="binding site" evidence="18">
    <location>
        <position position="127"/>
    </location>
    <ligand>
        <name>K(+)</name>
        <dbReference type="ChEBI" id="CHEBI:29103"/>
    </ligand>
</feature>
<dbReference type="EMBL" id="CP042582">
    <property type="protein sequence ID" value="QEX22378.1"/>
    <property type="molecule type" value="Genomic_DNA"/>
</dbReference>
<dbReference type="PROSITE" id="PS51385">
    <property type="entry name" value="YJEF_N"/>
    <property type="match status" value="1"/>
</dbReference>
<dbReference type="GO" id="GO:0110051">
    <property type="term" value="P:metabolite repair"/>
    <property type="evidence" value="ECO:0007669"/>
    <property type="project" value="TreeGrafter"/>
</dbReference>
<keyword evidence="23" id="KW-1185">Reference proteome</keyword>
<dbReference type="EC" id="5.1.99.6" evidence="19"/>
<dbReference type="Gene3D" id="3.40.1190.20">
    <property type="match status" value="1"/>
</dbReference>
<dbReference type="CDD" id="cd01171">
    <property type="entry name" value="YXKO-related"/>
    <property type="match status" value="1"/>
</dbReference>
<name>A0A5J6MXH6_9PROT</name>
<evidence type="ECO:0000256" key="17">
    <source>
        <dbReference type="HAMAP-Rule" id="MF_01965"/>
    </source>
</evidence>
<evidence type="ECO:0000256" key="11">
    <source>
        <dbReference type="ARBA" id="ARBA00023235"/>
    </source>
</evidence>
<comment type="subunit">
    <text evidence="17">Homotetramer.</text>
</comment>
<reference evidence="22 23" key="1">
    <citation type="submission" date="2019-08" db="EMBL/GenBank/DDBJ databases">
        <title>Hyperibacter terrae gen. nov., sp. nov. and Hyperibacter viscosus sp. nov., two new members in the family Rhodospirillaceae isolated from the rhizosphere of Hypericum perforatum.</title>
        <authorList>
            <person name="Noviana Z."/>
        </authorList>
    </citation>
    <scope>NUCLEOTIDE SEQUENCE [LARGE SCALE GENOMIC DNA]</scope>
    <source>
        <strain evidence="22 23">R5959</strain>
    </source>
</reference>
<evidence type="ECO:0000256" key="7">
    <source>
        <dbReference type="ARBA" id="ARBA00022840"/>
    </source>
</evidence>
<dbReference type="InterPro" id="IPR029056">
    <property type="entry name" value="Ribokinase-like"/>
</dbReference>
<dbReference type="InterPro" id="IPR030677">
    <property type="entry name" value="Nnr"/>
</dbReference>
<dbReference type="GO" id="GO:0052855">
    <property type="term" value="F:ADP-dependent NAD(P)H-hydrate dehydratase activity"/>
    <property type="evidence" value="ECO:0007669"/>
    <property type="project" value="UniProtKB-UniRule"/>
</dbReference>
<keyword evidence="11 18" id="KW-0413">Isomerase</keyword>
<evidence type="ECO:0000256" key="2">
    <source>
        <dbReference type="ARBA" id="ARBA00000909"/>
    </source>
</evidence>
<dbReference type="Pfam" id="PF01256">
    <property type="entry name" value="Carb_kinase"/>
    <property type="match status" value="1"/>
</dbReference>
<accession>A0A5J6MXH6</accession>
<dbReference type="NCBIfam" id="TIGR00197">
    <property type="entry name" value="yjeF_nterm"/>
    <property type="match status" value="1"/>
</dbReference>
<dbReference type="GO" id="GO:0046496">
    <property type="term" value="P:nicotinamide nucleotide metabolic process"/>
    <property type="evidence" value="ECO:0007669"/>
    <property type="project" value="UniProtKB-UniRule"/>
</dbReference>
<evidence type="ECO:0000256" key="18">
    <source>
        <dbReference type="HAMAP-Rule" id="MF_01966"/>
    </source>
</evidence>
<dbReference type="InterPro" id="IPR036652">
    <property type="entry name" value="YjeF_N_dom_sf"/>
</dbReference>
<comment type="cofactor">
    <cofactor evidence="17">
        <name>Mg(2+)</name>
        <dbReference type="ChEBI" id="CHEBI:18420"/>
    </cofactor>
</comment>
<protein>
    <recommendedName>
        <fullName evidence="19">Bifunctional NAD(P)H-hydrate repair enzyme</fullName>
    </recommendedName>
    <alternativeName>
        <fullName evidence="19">Nicotinamide nucleotide repair protein</fullName>
    </alternativeName>
    <domain>
        <recommendedName>
            <fullName evidence="19">ADP-dependent (S)-NAD(P)H-hydrate dehydratase</fullName>
            <ecNumber evidence="19">4.2.1.136</ecNumber>
        </recommendedName>
        <alternativeName>
            <fullName evidence="19">ADP-dependent NAD(P)HX dehydratase</fullName>
        </alternativeName>
    </domain>
    <domain>
        <recommendedName>
            <fullName evidence="19">NAD(P)H-hydrate epimerase</fullName>
            <ecNumber evidence="19">5.1.99.6</ecNumber>
        </recommendedName>
    </domain>
</protein>
<feature type="binding site" evidence="18">
    <location>
        <position position="68"/>
    </location>
    <ligand>
        <name>K(+)</name>
        <dbReference type="ChEBI" id="CHEBI:29103"/>
    </ligand>
</feature>
<evidence type="ECO:0000313" key="23">
    <source>
        <dbReference type="Proteomes" id="UP000325797"/>
    </source>
</evidence>
<feature type="binding site" evidence="18">
    <location>
        <position position="160"/>
    </location>
    <ligand>
        <name>(6S)-NADPHX</name>
        <dbReference type="ChEBI" id="CHEBI:64076"/>
    </ligand>
</feature>
<evidence type="ECO:0000259" key="21">
    <source>
        <dbReference type="PROSITE" id="PS51385"/>
    </source>
</evidence>
<evidence type="ECO:0000256" key="14">
    <source>
        <dbReference type="ARBA" id="ARBA00025153"/>
    </source>
</evidence>
<comment type="cofactor">
    <cofactor evidence="18 19">
        <name>K(+)</name>
        <dbReference type="ChEBI" id="CHEBI:29103"/>
    </cofactor>
    <text evidence="18 19">Binds 1 potassium ion per subunit.</text>
</comment>
<comment type="catalytic activity">
    <reaction evidence="16 17 19">
        <text>(6S)-NADPHX + ADP = AMP + phosphate + NADPH + H(+)</text>
        <dbReference type="Rhea" id="RHEA:32235"/>
        <dbReference type="ChEBI" id="CHEBI:15378"/>
        <dbReference type="ChEBI" id="CHEBI:43474"/>
        <dbReference type="ChEBI" id="CHEBI:57783"/>
        <dbReference type="ChEBI" id="CHEBI:64076"/>
        <dbReference type="ChEBI" id="CHEBI:456215"/>
        <dbReference type="ChEBI" id="CHEBI:456216"/>
        <dbReference type="EC" id="4.2.1.136"/>
    </reaction>
</comment>
<feature type="domain" description="YjeF C-terminal" evidence="20">
    <location>
        <begin position="227"/>
        <end position="494"/>
    </location>
</feature>
<evidence type="ECO:0000256" key="10">
    <source>
        <dbReference type="ARBA" id="ARBA00023027"/>
    </source>
</evidence>
<dbReference type="GO" id="GO:0052856">
    <property type="term" value="F:NAD(P)HX epimerase activity"/>
    <property type="evidence" value="ECO:0007669"/>
    <property type="project" value="UniProtKB-UniRule"/>
</dbReference>
<gene>
    <name evidence="18" type="primary">nnrE</name>
    <name evidence="17" type="synonym">nnrD</name>
    <name evidence="22" type="ORF">FRZ61_23080</name>
</gene>
<comment type="function">
    <text evidence="14 19">Bifunctional enzyme that catalyzes the epimerization of the S- and R-forms of NAD(P)HX and the dehydration of the S-form of NAD(P)HX at the expense of ADP, which is converted to AMP. This allows the repair of both epimers of NAD(P)HX, a damaged form of NAD(P)H that is a result of enzymatic or heat-dependent hydration.</text>
</comment>
<evidence type="ECO:0000256" key="13">
    <source>
        <dbReference type="ARBA" id="ARBA00023268"/>
    </source>
</evidence>
<evidence type="ECO:0000256" key="8">
    <source>
        <dbReference type="ARBA" id="ARBA00022857"/>
    </source>
</evidence>
<proteinExistence type="inferred from homology"/>
<evidence type="ECO:0000256" key="4">
    <source>
        <dbReference type="ARBA" id="ARBA00009524"/>
    </source>
</evidence>
<evidence type="ECO:0000256" key="5">
    <source>
        <dbReference type="ARBA" id="ARBA00022723"/>
    </source>
</evidence>
<sequence length="496" mass="50618">MTGAPLPFDQDAGQVLSNDEMREADRLTIAGGIAGITLMEAAGRAVARFVMLRWNRRPVLVLCGPGNNGGDGYVAARHLKAAGWPVTLAALGTPKAGSDAALAAADWDSKVAAVAPSLLETHPLVIDALFGAGLARAPEGPAQEIIAAINRLDLDCVGVDVPSGVDGDSGRVLGEAPRCRATVTFFRLKPGHLLLPGRALAGEIHLADIGIHREVLAQIKPRCARNDPALWRALLHRPRLEDHKYKRGHLLVIGGGVMTGAGRLAARAARRAGAGMVTLVAPPATLPIYAADQPGLITLPLPEPGGLAGLMDSRRISACVIGPGGGVGEGTRDLALAVLATGRPCVLDADGLTSFAGKVETLTAALRGPLIVTPHDGEFARLFPDLTADQGKLARARAAAARLGGIVLFKGADSVIAAPDGRAVINDNAPPDLASAGTGDVLAGICGTLLAQGMPAFEAAAAAVWLHGAAGAAVGRGLIAEDLPEALPKILAKLEA</sequence>
<comment type="similarity">
    <text evidence="3 19">In the N-terminal section; belongs to the NnrE/AIBP family.</text>
</comment>
<evidence type="ECO:0000259" key="20">
    <source>
        <dbReference type="PROSITE" id="PS51383"/>
    </source>
</evidence>
<keyword evidence="7 17" id="KW-0067">ATP-binding</keyword>
<comment type="catalytic activity">
    <reaction evidence="1 18 19">
        <text>(6R)-NADHX = (6S)-NADHX</text>
        <dbReference type="Rhea" id="RHEA:32215"/>
        <dbReference type="ChEBI" id="CHEBI:64074"/>
        <dbReference type="ChEBI" id="CHEBI:64075"/>
        <dbReference type="EC" id="5.1.99.6"/>
    </reaction>
</comment>
<comment type="function">
    <text evidence="17">Catalyzes the dehydration of the S-form of NAD(P)HX at the expense of ADP, which is converted to AMP. Together with NAD(P)HX epimerase, which catalyzes the epimerization of the S- and R-forms, the enzyme allows the repair of both epimers of NAD(P)HX, a damaged form of NAD(P)H that is a result of enzymatic or heat-dependent hydration.</text>
</comment>
<dbReference type="RefSeq" id="WP_151117704.1">
    <property type="nucleotide sequence ID" value="NZ_CP042582.1"/>
</dbReference>
<keyword evidence="8 17" id="KW-0521">NADP</keyword>
<dbReference type="KEGG" id="hadh:FRZ61_23080"/>
<dbReference type="HAMAP" id="MF_01966">
    <property type="entry name" value="NADHX_epimerase"/>
    <property type="match status" value="1"/>
</dbReference>